<reference evidence="4 5" key="1">
    <citation type="journal article" date="2019" name="Proc. Natl. Acad. Sci. U.S.A.">
        <title>Regulatory changes in pterin and carotenoid genes underlie balanced color polymorphisms in the wall lizard.</title>
        <authorList>
            <person name="Andrade P."/>
            <person name="Pinho C."/>
            <person name="Perez I de Lanuza G."/>
            <person name="Afonso S."/>
            <person name="Brejcha J."/>
            <person name="Rubin C.J."/>
            <person name="Wallerman O."/>
            <person name="Pereira P."/>
            <person name="Sabatino S.J."/>
            <person name="Bellati A."/>
            <person name="Pellitteri-Rosa D."/>
            <person name="Bosakova Z."/>
            <person name="Bunikis I."/>
            <person name="Carretero M.A."/>
            <person name="Feiner N."/>
            <person name="Marsik P."/>
            <person name="Pauperio F."/>
            <person name="Salvi D."/>
            <person name="Soler L."/>
            <person name="While G.M."/>
            <person name="Uller T."/>
            <person name="Font E."/>
            <person name="Andersson L."/>
            <person name="Carneiro M."/>
        </authorList>
    </citation>
    <scope>NUCLEOTIDE SEQUENCE</scope>
</reference>
<dbReference type="GO" id="GO:0045766">
    <property type="term" value="P:positive regulation of angiogenesis"/>
    <property type="evidence" value="ECO:0007669"/>
    <property type="project" value="Ensembl"/>
</dbReference>
<dbReference type="GO" id="GO:0002020">
    <property type="term" value="F:protease binding"/>
    <property type="evidence" value="ECO:0007669"/>
    <property type="project" value="Ensembl"/>
</dbReference>
<dbReference type="SUPFAM" id="SSF48552">
    <property type="entry name" value="Serum albumin-like"/>
    <property type="match status" value="3"/>
</dbReference>
<dbReference type="GO" id="GO:0005134">
    <property type="term" value="F:interleukin-2 receptor binding"/>
    <property type="evidence" value="ECO:0007669"/>
    <property type="project" value="Ensembl"/>
</dbReference>
<keyword evidence="2" id="KW-0964">Secreted</keyword>
<dbReference type="InterPro" id="IPR008605">
    <property type="entry name" value="ECM1"/>
</dbReference>
<evidence type="ECO:0000256" key="1">
    <source>
        <dbReference type="ARBA" id="ARBA00004613"/>
    </source>
</evidence>
<dbReference type="GO" id="GO:0030502">
    <property type="term" value="P:negative regulation of bone mineralization"/>
    <property type="evidence" value="ECO:0007669"/>
    <property type="project" value="Ensembl"/>
</dbReference>
<proteinExistence type="predicted"/>
<name>A0A670JRE1_PODMU</name>
<accession>A0A670JRE1</accession>
<evidence type="ECO:0000256" key="3">
    <source>
        <dbReference type="ARBA" id="ARBA00022737"/>
    </source>
</evidence>
<dbReference type="Pfam" id="PF05782">
    <property type="entry name" value="ECM1"/>
    <property type="match status" value="1"/>
</dbReference>
<sequence length="486" mass="54334">MKGRGINSVKKCCCCLKTSSNPSSPILSLVIELGKPILQEEIPPAEIPREVLLQRTLDNDELEEFDLPLLVNGEPQTRLSSPLSPRGRRPSCSSAFGCTRLPPRYRLDEFPPAQPNISNIGNICNEGRKKLYYGPWNVPQTGFGHLSRQGDALNNMESGVGQCCKLPDGEKLPCCQSVWSDVLEQFCDTEFSIKTRPYHCCMLEGASRDRCFDEDSLFPNYDFKSSDGQGPSQPVTCSNPSQCKPSEQVNPLKLLEVTFPPGEPTSANIKNICKLRKFRPTYLASIFPKSHFGWLVRRAQAVNRLENEFKKCCRKEDAVCARKGWEKVLTQYCKQEFSVKTRPHFCCKVPAGEARYGCFANLAPYPAYDQEIQQVNLGQVTPDLLDSLCGQFTLLTKQKNIPALVQNITEPCCKLQGSERTQCAEDVKSQFIVALCSSQKKTWKDPKKCCSQLEGEARSNCFNVNYLNNVSLASSVQITRPTVPSV</sequence>
<dbReference type="GO" id="GO:0005615">
    <property type="term" value="C:extracellular space"/>
    <property type="evidence" value="ECO:0007669"/>
    <property type="project" value="Ensembl"/>
</dbReference>
<dbReference type="InterPro" id="IPR020858">
    <property type="entry name" value="Serum_albumin-like"/>
</dbReference>
<dbReference type="PANTHER" id="PTHR16776:SF3">
    <property type="entry name" value="EXTRACELLULAR MATRIX PROTEIN 1"/>
    <property type="match status" value="1"/>
</dbReference>
<evidence type="ECO:0000313" key="5">
    <source>
        <dbReference type="Proteomes" id="UP000472272"/>
    </source>
</evidence>
<dbReference type="GO" id="GO:0003416">
    <property type="term" value="P:endochondral bone growth"/>
    <property type="evidence" value="ECO:0007669"/>
    <property type="project" value="Ensembl"/>
</dbReference>
<reference evidence="4" key="3">
    <citation type="submission" date="2025-09" db="UniProtKB">
        <authorList>
            <consortium name="Ensembl"/>
        </authorList>
    </citation>
    <scope>IDENTIFICATION</scope>
</reference>
<protein>
    <submittedName>
        <fullName evidence="4">Extracellular matrix protein 1</fullName>
    </submittedName>
</protein>
<dbReference type="GO" id="GO:0002063">
    <property type="term" value="P:chondrocyte development"/>
    <property type="evidence" value="ECO:0007669"/>
    <property type="project" value="Ensembl"/>
</dbReference>
<dbReference type="Gene3D" id="1.10.246.10">
    <property type="match status" value="3"/>
</dbReference>
<dbReference type="GO" id="GO:0001960">
    <property type="term" value="P:negative regulation of cytokine-mediated signaling pathway"/>
    <property type="evidence" value="ECO:0007669"/>
    <property type="project" value="Ensembl"/>
</dbReference>
<dbReference type="GO" id="GO:0006357">
    <property type="term" value="P:regulation of transcription by RNA polymerase II"/>
    <property type="evidence" value="ECO:0007669"/>
    <property type="project" value="Ensembl"/>
</dbReference>
<keyword evidence="3" id="KW-0677">Repeat</keyword>
<dbReference type="AlphaFoldDB" id="A0A670JRE1"/>
<dbReference type="GO" id="GO:2000404">
    <property type="term" value="P:regulation of T cell migration"/>
    <property type="evidence" value="ECO:0007669"/>
    <property type="project" value="Ensembl"/>
</dbReference>
<dbReference type="GO" id="GO:0006954">
    <property type="term" value="P:inflammatory response"/>
    <property type="evidence" value="ECO:0007669"/>
    <property type="project" value="Ensembl"/>
</dbReference>
<reference evidence="4" key="2">
    <citation type="submission" date="2025-08" db="UniProtKB">
        <authorList>
            <consortium name="Ensembl"/>
        </authorList>
    </citation>
    <scope>IDENTIFICATION</scope>
</reference>
<dbReference type="GO" id="GO:0002828">
    <property type="term" value="P:regulation of type 2 immune response"/>
    <property type="evidence" value="ECO:0007669"/>
    <property type="project" value="Ensembl"/>
</dbReference>
<evidence type="ECO:0000256" key="2">
    <source>
        <dbReference type="ARBA" id="ARBA00022525"/>
    </source>
</evidence>
<dbReference type="GeneTree" id="ENSGT00390000006215"/>
<gene>
    <name evidence="4" type="primary">ECM1</name>
</gene>
<evidence type="ECO:0000313" key="4">
    <source>
        <dbReference type="Ensembl" id="ENSPMRP00000027568.1"/>
    </source>
</evidence>
<dbReference type="OMA" id="CCRCRSH"/>
<comment type="subcellular location">
    <subcellularLocation>
        <location evidence="1">Secreted</location>
    </subcellularLocation>
</comment>
<dbReference type="Proteomes" id="UP000472272">
    <property type="component" value="Chromosome 16"/>
</dbReference>
<keyword evidence="5" id="KW-1185">Reference proteome</keyword>
<dbReference type="GO" id="GO:0001938">
    <property type="term" value="P:positive regulation of endothelial cell proliferation"/>
    <property type="evidence" value="ECO:0007669"/>
    <property type="project" value="Ensembl"/>
</dbReference>
<dbReference type="Ensembl" id="ENSPMRT00000029237.1">
    <property type="protein sequence ID" value="ENSPMRP00000027568.1"/>
    <property type="gene ID" value="ENSPMRG00000017782.1"/>
</dbReference>
<dbReference type="PANTHER" id="PTHR16776">
    <property type="entry name" value="EXTRACELLULAR MATRIX PROTEIN 1"/>
    <property type="match status" value="1"/>
</dbReference>
<organism evidence="4 5">
    <name type="scientific">Podarcis muralis</name>
    <name type="common">Wall lizard</name>
    <name type="synonym">Lacerta muralis</name>
    <dbReference type="NCBI Taxonomy" id="64176"/>
    <lineage>
        <taxon>Eukaryota</taxon>
        <taxon>Metazoa</taxon>
        <taxon>Chordata</taxon>
        <taxon>Craniata</taxon>
        <taxon>Vertebrata</taxon>
        <taxon>Euteleostomi</taxon>
        <taxon>Lepidosauria</taxon>
        <taxon>Squamata</taxon>
        <taxon>Bifurcata</taxon>
        <taxon>Unidentata</taxon>
        <taxon>Episquamata</taxon>
        <taxon>Laterata</taxon>
        <taxon>Lacertibaenia</taxon>
        <taxon>Lacertidae</taxon>
        <taxon>Podarcis</taxon>
    </lineage>
</organism>
<dbReference type="GO" id="GO:0007165">
    <property type="term" value="P:signal transduction"/>
    <property type="evidence" value="ECO:0007669"/>
    <property type="project" value="InterPro"/>
</dbReference>